<dbReference type="EMBL" id="AP011453">
    <property type="protein sequence ID" value="BAX24689.1"/>
    <property type="molecule type" value="Genomic_DNA"/>
</dbReference>
<feature type="region of interest" description="Disordered" evidence="1">
    <location>
        <begin position="93"/>
        <end position="132"/>
    </location>
</feature>
<evidence type="ECO:0000313" key="2">
    <source>
        <dbReference type="EMBL" id="BAX24689.1"/>
    </source>
</evidence>
<proteinExistence type="predicted"/>
<accession>A0A1V1GZZ2</accession>
<sequence>MGFPPVRMPTPTGCLRCRSRHPYCRNPPPPCRSRPDELHRHLHDDYTKPCSCHPTFVAPNHHRQECYRARAIVCTMNKPELFTVSNFPPHHQLHNSDAIPTQSRASPLPPLLSLPWSPASTQASRTPPQRDQLSNVYLHVTFTRIPDTSV</sequence>
<organism evidence="2">
    <name type="scientific">Oryza sativa subsp. indica</name>
    <name type="common">Rice</name>
    <dbReference type="NCBI Taxonomy" id="39946"/>
    <lineage>
        <taxon>Eukaryota</taxon>
        <taxon>Viridiplantae</taxon>
        <taxon>Streptophyta</taxon>
        <taxon>Embryophyta</taxon>
        <taxon>Tracheophyta</taxon>
        <taxon>Spermatophyta</taxon>
        <taxon>Magnoliopsida</taxon>
        <taxon>Liliopsida</taxon>
        <taxon>Poales</taxon>
        <taxon>Poaceae</taxon>
        <taxon>BOP clade</taxon>
        <taxon>Oryzoideae</taxon>
        <taxon>Oryzeae</taxon>
        <taxon>Oryzinae</taxon>
        <taxon>Oryza</taxon>
        <taxon>Oryza sativa</taxon>
    </lineage>
</organism>
<dbReference type="AlphaFoldDB" id="A0A1V1GZZ2"/>
<feature type="compositionally biased region" description="Polar residues" evidence="1">
    <location>
        <begin position="121"/>
        <end position="132"/>
    </location>
</feature>
<name>A0A1V1GZZ2_ORYSI</name>
<reference evidence="2" key="1">
    <citation type="submission" date="2009-05" db="EMBL/GenBank/DDBJ databases">
        <title>Oryza sativa Japonica Group genomic DNA, chromosome 6, BAC clone:KMK0024M20, cultivar:Khau Mac Kho.</title>
        <authorList>
            <person name="Matsumoto T."/>
            <person name="Wu J."/>
            <person name="Kanamori H."/>
        </authorList>
    </citation>
    <scope>NUCLEOTIDE SEQUENCE</scope>
</reference>
<gene>
    <name evidence="2" type="primary">NonaB0056A10.31</name>
</gene>
<evidence type="ECO:0000256" key="1">
    <source>
        <dbReference type="SAM" id="MobiDB-lite"/>
    </source>
</evidence>
<protein>
    <submittedName>
        <fullName evidence="2">Uncharacterized protein</fullName>
    </submittedName>
</protein>